<proteinExistence type="predicted"/>
<sequence length="166" mass="19675">MINQIVSGQIENFDVPVLEYISQIMPQKEVQDVMKSQNFQNMSGEFKGNLPKKSFFNNFFAKNTSLELLTKAKRQFDNKKKEKQFQQEIFHKIGQDYEIALLIADEIIPFSLEYYLQLRGDPQKKMQNQHTQDGIIPYEQQIYDLDDNEEDINTDYQNQDNDCQIF</sequence>
<dbReference type="InParanoid" id="A0A0V0QD58"/>
<reference evidence="1 2" key="1">
    <citation type="journal article" date="2015" name="Sci. Rep.">
        <title>Genome of the facultative scuticociliatosis pathogen Pseudocohnilembus persalinus provides insight into its virulence through horizontal gene transfer.</title>
        <authorList>
            <person name="Xiong J."/>
            <person name="Wang G."/>
            <person name="Cheng J."/>
            <person name="Tian M."/>
            <person name="Pan X."/>
            <person name="Warren A."/>
            <person name="Jiang C."/>
            <person name="Yuan D."/>
            <person name="Miao W."/>
        </authorList>
    </citation>
    <scope>NUCLEOTIDE SEQUENCE [LARGE SCALE GENOMIC DNA]</scope>
    <source>
        <strain evidence="1">36N120E</strain>
    </source>
</reference>
<dbReference type="AlphaFoldDB" id="A0A0V0QD58"/>
<protein>
    <submittedName>
        <fullName evidence="1">Uncharacterized protein</fullName>
    </submittedName>
</protein>
<accession>A0A0V0QD58</accession>
<dbReference type="Proteomes" id="UP000054937">
    <property type="component" value="Unassembled WGS sequence"/>
</dbReference>
<evidence type="ECO:0000313" key="2">
    <source>
        <dbReference type="Proteomes" id="UP000054937"/>
    </source>
</evidence>
<name>A0A0V0QD58_PSEPJ</name>
<dbReference type="InterPro" id="IPR037231">
    <property type="entry name" value="NAP-like_sf"/>
</dbReference>
<dbReference type="Gene3D" id="3.30.1120.90">
    <property type="entry name" value="Nucleosome assembly protein"/>
    <property type="match status" value="1"/>
</dbReference>
<comment type="caution">
    <text evidence="1">The sequence shown here is derived from an EMBL/GenBank/DDBJ whole genome shotgun (WGS) entry which is preliminary data.</text>
</comment>
<keyword evidence="2" id="KW-1185">Reference proteome</keyword>
<evidence type="ECO:0000313" key="1">
    <source>
        <dbReference type="EMBL" id="KRX00143.1"/>
    </source>
</evidence>
<dbReference type="EMBL" id="LDAU01000194">
    <property type="protein sequence ID" value="KRX00143.1"/>
    <property type="molecule type" value="Genomic_DNA"/>
</dbReference>
<gene>
    <name evidence="1" type="ORF">PPERSA_10642</name>
</gene>
<organism evidence="1 2">
    <name type="scientific">Pseudocohnilembus persalinus</name>
    <name type="common">Ciliate</name>
    <dbReference type="NCBI Taxonomy" id="266149"/>
    <lineage>
        <taxon>Eukaryota</taxon>
        <taxon>Sar</taxon>
        <taxon>Alveolata</taxon>
        <taxon>Ciliophora</taxon>
        <taxon>Intramacronucleata</taxon>
        <taxon>Oligohymenophorea</taxon>
        <taxon>Scuticociliatia</taxon>
        <taxon>Philasterida</taxon>
        <taxon>Pseudocohnilembidae</taxon>
        <taxon>Pseudocohnilembus</taxon>
    </lineage>
</organism>
<dbReference type="SUPFAM" id="SSF143113">
    <property type="entry name" value="NAP-like"/>
    <property type="match status" value="1"/>
</dbReference>